<evidence type="ECO:0000313" key="3">
    <source>
        <dbReference type="Proteomes" id="UP000054742"/>
    </source>
</evidence>
<sequence>MYYQLNEKQQAFWKKHGFIVLTDFFPSAFKNQLRTWCDELTALPETPGKWMKYFEKNAQGQRQLCRVENFIDYHKSLHDVANGERTLGLVSELMNEPAAIFKEKINYKFPGGGGFKPHQDAPAFVSFNQKFHITMMVAIDDCTLENGCLQVVEGGANKPIILPQEADGSIQKNIAATLAWSPIECSSGDVILFDSYLPHYSEPNRSNNPRRAMFITFNKFSEGGEKREAYYKDKREKFPPDCERDPNKDYAAGAAIYNVANPITETMQ</sequence>
<dbReference type="PATRIC" id="fig|29422.6.peg.629"/>
<comment type="caution">
    <text evidence="2">The sequence shown here is derived from an EMBL/GenBank/DDBJ whole genome shotgun (WGS) entry which is preliminary data.</text>
</comment>
<evidence type="ECO:0000313" key="2">
    <source>
        <dbReference type="EMBL" id="KTC86658.1"/>
    </source>
</evidence>
<keyword evidence="2" id="KW-0223">Dioxygenase</keyword>
<dbReference type="GO" id="GO:0016706">
    <property type="term" value="F:2-oxoglutarate-dependent dioxygenase activity"/>
    <property type="evidence" value="ECO:0007669"/>
    <property type="project" value="UniProtKB-ARBA"/>
</dbReference>
<keyword evidence="2" id="KW-0560">Oxidoreductase</keyword>
<dbReference type="GO" id="GO:0005506">
    <property type="term" value="F:iron ion binding"/>
    <property type="evidence" value="ECO:0007669"/>
    <property type="project" value="UniProtKB-ARBA"/>
</dbReference>
<comment type="cofactor">
    <cofactor evidence="1">
        <name>Fe(2+)</name>
        <dbReference type="ChEBI" id="CHEBI:29033"/>
    </cofactor>
</comment>
<keyword evidence="3" id="KW-1185">Reference proteome</keyword>
<dbReference type="OrthoDB" id="9791262at2"/>
<gene>
    <name evidence="2" type="ORF">Lbru_0599</name>
</gene>
<dbReference type="Pfam" id="PF05721">
    <property type="entry name" value="PhyH"/>
    <property type="match status" value="1"/>
</dbReference>
<name>A0A0W0STF1_9GAMM</name>
<dbReference type="STRING" id="29422.Lbru_0599"/>
<organism evidence="2 3">
    <name type="scientific">Legionella brunensis</name>
    <dbReference type="NCBI Taxonomy" id="29422"/>
    <lineage>
        <taxon>Bacteria</taxon>
        <taxon>Pseudomonadati</taxon>
        <taxon>Pseudomonadota</taxon>
        <taxon>Gammaproteobacteria</taxon>
        <taxon>Legionellales</taxon>
        <taxon>Legionellaceae</taxon>
        <taxon>Legionella</taxon>
    </lineage>
</organism>
<dbReference type="Gene3D" id="2.60.120.620">
    <property type="entry name" value="q2cbj1_9rhob like domain"/>
    <property type="match status" value="1"/>
</dbReference>
<proteinExistence type="predicted"/>
<dbReference type="RefSeq" id="WP_058440690.1">
    <property type="nucleotide sequence ID" value="NZ_CAAAHU010000007.1"/>
</dbReference>
<dbReference type="SUPFAM" id="SSF51197">
    <property type="entry name" value="Clavaminate synthase-like"/>
    <property type="match status" value="1"/>
</dbReference>
<evidence type="ECO:0000256" key="1">
    <source>
        <dbReference type="ARBA" id="ARBA00001954"/>
    </source>
</evidence>
<accession>A0A0W0STF1</accession>
<dbReference type="Proteomes" id="UP000054742">
    <property type="component" value="Unassembled WGS sequence"/>
</dbReference>
<dbReference type="PANTHER" id="PTHR20883">
    <property type="entry name" value="PHYTANOYL-COA DIOXYGENASE DOMAIN CONTAINING 1"/>
    <property type="match status" value="1"/>
</dbReference>
<reference evidence="2 3" key="1">
    <citation type="submission" date="2015-11" db="EMBL/GenBank/DDBJ databases">
        <title>Genomic analysis of 38 Legionella species identifies large and diverse effector repertoires.</title>
        <authorList>
            <person name="Burstein D."/>
            <person name="Amaro F."/>
            <person name="Zusman T."/>
            <person name="Lifshitz Z."/>
            <person name="Cohen O."/>
            <person name="Gilbert J.A."/>
            <person name="Pupko T."/>
            <person name="Shuman H.A."/>
            <person name="Segal G."/>
        </authorList>
    </citation>
    <scope>NUCLEOTIDE SEQUENCE [LARGE SCALE GENOMIC DNA]</scope>
    <source>
        <strain evidence="2 3">ATCC 43878</strain>
    </source>
</reference>
<dbReference type="EMBL" id="LNXV01000004">
    <property type="protein sequence ID" value="KTC86658.1"/>
    <property type="molecule type" value="Genomic_DNA"/>
</dbReference>
<dbReference type="InterPro" id="IPR008775">
    <property type="entry name" value="Phytyl_CoA_dOase-like"/>
</dbReference>
<dbReference type="PANTHER" id="PTHR20883:SF48">
    <property type="entry name" value="ECTOINE DIOXYGENASE"/>
    <property type="match status" value="1"/>
</dbReference>
<dbReference type="AlphaFoldDB" id="A0A0W0STF1"/>
<protein>
    <submittedName>
        <fullName evidence="2">Phytanoyl-CoA dioxygenase</fullName>
    </submittedName>
</protein>